<evidence type="ECO:0000313" key="3">
    <source>
        <dbReference type="Proteomes" id="UP000314294"/>
    </source>
</evidence>
<comment type="caution">
    <text evidence="2">The sequence shown here is derived from an EMBL/GenBank/DDBJ whole genome shotgun (WGS) entry which is preliminary data.</text>
</comment>
<feature type="region of interest" description="Disordered" evidence="1">
    <location>
        <begin position="144"/>
        <end position="211"/>
    </location>
</feature>
<dbReference type="EMBL" id="SRLO01000115">
    <property type="protein sequence ID" value="TNN74351.1"/>
    <property type="molecule type" value="Genomic_DNA"/>
</dbReference>
<protein>
    <submittedName>
        <fullName evidence="2">Uncharacterized protein</fullName>
    </submittedName>
</protein>
<feature type="compositionally biased region" description="Polar residues" evidence="1">
    <location>
        <begin position="198"/>
        <end position="211"/>
    </location>
</feature>
<proteinExistence type="predicted"/>
<gene>
    <name evidence="2" type="ORF">EYF80_015434</name>
</gene>
<accession>A0A4Z2I9D8</accession>
<sequence>MTQPSSGKAKASAGPSSAEQPIILQRSDFVLGRASSSPKYEKGKTKVIALGSLAINNEEKHEHYSQSVDRCGQELLWYQRTVKLLLEPFEDGHVIKTEMSGSTGDKGEGQTLVILKKNVKEIKTLSQMCSKHGKGQGKKALRFNDGQERVNGGTKLRHGSGGERLRQNSRGAEAAGGMPEEASILFSSPQARVPSRDVGTTNTPAELVTIQ</sequence>
<feature type="region of interest" description="Disordered" evidence="1">
    <location>
        <begin position="1"/>
        <end position="21"/>
    </location>
</feature>
<evidence type="ECO:0000313" key="2">
    <source>
        <dbReference type="EMBL" id="TNN74351.1"/>
    </source>
</evidence>
<feature type="compositionally biased region" description="Low complexity" evidence="1">
    <location>
        <begin position="1"/>
        <end position="18"/>
    </location>
</feature>
<evidence type="ECO:0000256" key="1">
    <source>
        <dbReference type="SAM" id="MobiDB-lite"/>
    </source>
</evidence>
<dbReference type="AlphaFoldDB" id="A0A4Z2I9D8"/>
<name>A0A4Z2I9D8_9TELE</name>
<dbReference type="Proteomes" id="UP000314294">
    <property type="component" value="Unassembled WGS sequence"/>
</dbReference>
<keyword evidence="3" id="KW-1185">Reference proteome</keyword>
<reference evidence="2 3" key="1">
    <citation type="submission" date="2019-03" db="EMBL/GenBank/DDBJ databases">
        <title>First draft genome of Liparis tanakae, snailfish: a comprehensive survey of snailfish specific genes.</title>
        <authorList>
            <person name="Kim W."/>
            <person name="Song I."/>
            <person name="Jeong J.-H."/>
            <person name="Kim D."/>
            <person name="Kim S."/>
            <person name="Ryu S."/>
            <person name="Song J.Y."/>
            <person name="Lee S.K."/>
        </authorList>
    </citation>
    <scope>NUCLEOTIDE SEQUENCE [LARGE SCALE GENOMIC DNA]</scope>
    <source>
        <tissue evidence="2">Muscle</tissue>
    </source>
</reference>
<organism evidence="2 3">
    <name type="scientific">Liparis tanakae</name>
    <name type="common">Tanaka's snailfish</name>
    <dbReference type="NCBI Taxonomy" id="230148"/>
    <lineage>
        <taxon>Eukaryota</taxon>
        <taxon>Metazoa</taxon>
        <taxon>Chordata</taxon>
        <taxon>Craniata</taxon>
        <taxon>Vertebrata</taxon>
        <taxon>Euteleostomi</taxon>
        <taxon>Actinopterygii</taxon>
        <taxon>Neopterygii</taxon>
        <taxon>Teleostei</taxon>
        <taxon>Neoteleostei</taxon>
        <taxon>Acanthomorphata</taxon>
        <taxon>Eupercaria</taxon>
        <taxon>Perciformes</taxon>
        <taxon>Cottioidei</taxon>
        <taxon>Cottales</taxon>
        <taxon>Liparidae</taxon>
        <taxon>Liparis</taxon>
    </lineage>
</organism>
<feature type="compositionally biased region" description="Low complexity" evidence="1">
    <location>
        <begin position="171"/>
        <end position="182"/>
    </location>
</feature>